<reference evidence="1 2" key="1">
    <citation type="submission" date="2018-11" db="EMBL/GenBank/DDBJ databases">
        <authorList>
            <person name="Gutierrez A.J."/>
            <person name="Bravo M."/>
        </authorList>
    </citation>
    <scope>NUCLEOTIDE SEQUENCE [LARGE SCALE GENOMIC DNA]</scope>
    <source>
        <strain evidence="1 2">22388</strain>
    </source>
</reference>
<name>A0A7Z6V0A2_HELPX</name>
<proteinExistence type="predicted"/>
<dbReference type="AlphaFoldDB" id="A0A7Z6V0A2"/>
<sequence length="69" mass="8251">MCENFRAVIIQRAKNYFLTIKYCFNHSYIYFSKPTKNAFTNSPKNRFKKVLIILFLKSKIGRKNALQLK</sequence>
<comment type="caution">
    <text evidence="1">The sequence shown here is derived from an EMBL/GenBank/DDBJ whole genome shotgun (WGS) entry which is preliminary data.</text>
</comment>
<dbReference type="EMBL" id="RPFP01000025">
    <property type="protein sequence ID" value="RPF69069.1"/>
    <property type="molecule type" value="Genomic_DNA"/>
</dbReference>
<evidence type="ECO:0000313" key="2">
    <source>
        <dbReference type="Proteomes" id="UP000276972"/>
    </source>
</evidence>
<dbReference type="Proteomes" id="UP000276972">
    <property type="component" value="Unassembled WGS sequence"/>
</dbReference>
<gene>
    <name evidence="1" type="ORF">EGV97_05565</name>
</gene>
<accession>A0A7Z6V0A2</accession>
<protein>
    <submittedName>
        <fullName evidence="1">Uncharacterized protein</fullName>
    </submittedName>
</protein>
<organism evidence="1 2">
    <name type="scientific">Helicobacter pylori</name>
    <name type="common">Campylobacter pylori</name>
    <dbReference type="NCBI Taxonomy" id="210"/>
    <lineage>
        <taxon>Bacteria</taxon>
        <taxon>Pseudomonadati</taxon>
        <taxon>Campylobacterota</taxon>
        <taxon>Epsilonproteobacteria</taxon>
        <taxon>Campylobacterales</taxon>
        <taxon>Helicobacteraceae</taxon>
        <taxon>Helicobacter</taxon>
    </lineage>
</organism>
<evidence type="ECO:0000313" key="1">
    <source>
        <dbReference type="EMBL" id="RPF69069.1"/>
    </source>
</evidence>